<evidence type="ECO:0000313" key="2">
    <source>
        <dbReference type="Proteomes" id="UP001595640"/>
    </source>
</evidence>
<protein>
    <submittedName>
        <fullName evidence="1">DUF4760 domain-containing protein</fullName>
    </submittedName>
</protein>
<gene>
    <name evidence="1" type="ORF">ACFOEI_00145</name>
</gene>
<organism evidence="1 2">
    <name type="scientific">Modicisalibacter luteus</name>
    <dbReference type="NCBI Taxonomy" id="453962"/>
    <lineage>
        <taxon>Bacteria</taxon>
        <taxon>Pseudomonadati</taxon>
        <taxon>Pseudomonadota</taxon>
        <taxon>Gammaproteobacteria</taxon>
        <taxon>Oceanospirillales</taxon>
        <taxon>Halomonadaceae</taxon>
        <taxon>Modicisalibacter</taxon>
    </lineage>
</organism>
<comment type="caution">
    <text evidence="1">The sequence shown here is derived from an EMBL/GenBank/DDBJ whole genome shotgun (WGS) entry which is preliminary data.</text>
</comment>
<proteinExistence type="predicted"/>
<reference evidence="2" key="1">
    <citation type="journal article" date="2019" name="Int. J. Syst. Evol. Microbiol.">
        <title>The Global Catalogue of Microorganisms (GCM) 10K type strain sequencing project: providing services to taxonomists for standard genome sequencing and annotation.</title>
        <authorList>
            <consortium name="The Broad Institute Genomics Platform"/>
            <consortium name="The Broad Institute Genome Sequencing Center for Infectious Disease"/>
            <person name="Wu L."/>
            <person name="Ma J."/>
        </authorList>
    </citation>
    <scope>NUCLEOTIDE SEQUENCE [LARGE SCALE GENOMIC DNA]</scope>
    <source>
        <strain evidence="2">KCTC 12847</strain>
    </source>
</reference>
<name>A0ABV7LV25_9GAMM</name>
<dbReference type="EMBL" id="JBHRUH010000001">
    <property type="protein sequence ID" value="MFC3290481.1"/>
    <property type="molecule type" value="Genomic_DNA"/>
</dbReference>
<dbReference type="Pfam" id="PF15956">
    <property type="entry name" value="DUF4760"/>
    <property type="match status" value="1"/>
</dbReference>
<accession>A0ABV7LV25</accession>
<dbReference type="Proteomes" id="UP001595640">
    <property type="component" value="Unassembled WGS sequence"/>
</dbReference>
<evidence type="ECO:0000313" key="1">
    <source>
        <dbReference type="EMBL" id="MFC3290481.1"/>
    </source>
</evidence>
<dbReference type="RefSeq" id="WP_019020848.1">
    <property type="nucleotide sequence ID" value="NZ_BMXD01000012.1"/>
</dbReference>
<keyword evidence="2" id="KW-1185">Reference proteome</keyword>
<dbReference type="InterPro" id="IPR031876">
    <property type="entry name" value="DUF4760"/>
</dbReference>
<sequence length="208" mass="24321">MLDFFDPLVCELARVWKDHPTAYVTGTTGSLAALLAVFTIRKQRELSREKNSLDFQVTYKHNAEVNGCWRKVRNIANDKLEQVRLSQVKNSNEENALALSTICNEWERCANAIKKGVYDEDFLYSVHASTVIGIYTQFHTYIHQRRKINPKFFNNLIWLAKKWSKRRDKELAKRNHDKEIMKADIDHGIILTHIERIHSKPSLKPNKD</sequence>